<dbReference type="GO" id="GO:0005524">
    <property type="term" value="F:ATP binding"/>
    <property type="evidence" value="ECO:0007669"/>
    <property type="project" value="TreeGrafter"/>
</dbReference>
<dbReference type="SUPFAM" id="SSF52540">
    <property type="entry name" value="P-loop containing nucleoside triphosphate hydrolases"/>
    <property type="match status" value="1"/>
</dbReference>
<protein>
    <submittedName>
        <fullName evidence="2">Pilus biosynthesis protein CpaE</fullName>
    </submittedName>
</protein>
<name>A0A8J2TYU4_9MICO</name>
<organism evidence="2 3">
    <name type="scientific">Sediminivirga luteola</name>
    <dbReference type="NCBI Taxonomy" id="1774748"/>
    <lineage>
        <taxon>Bacteria</taxon>
        <taxon>Bacillati</taxon>
        <taxon>Actinomycetota</taxon>
        <taxon>Actinomycetes</taxon>
        <taxon>Micrococcales</taxon>
        <taxon>Brevibacteriaceae</taxon>
        <taxon>Sediminivirga</taxon>
    </lineage>
</organism>
<dbReference type="InterPro" id="IPR050625">
    <property type="entry name" value="ParA/MinD_ATPase"/>
</dbReference>
<evidence type="ECO:0000313" key="3">
    <source>
        <dbReference type="Proteomes" id="UP000616114"/>
    </source>
</evidence>
<evidence type="ECO:0000313" key="2">
    <source>
        <dbReference type="EMBL" id="GGA18285.1"/>
    </source>
</evidence>
<evidence type="ECO:0000256" key="1">
    <source>
        <dbReference type="SAM" id="MobiDB-lite"/>
    </source>
</evidence>
<feature type="region of interest" description="Disordered" evidence="1">
    <location>
        <begin position="384"/>
        <end position="410"/>
    </location>
</feature>
<dbReference type="GO" id="GO:0009898">
    <property type="term" value="C:cytoplasmic side of plasma membrane"/>
    <property type="evidence" value="ECO:0007669"/>
    <property type="project" value="TreeGrafter"/>
</dbReference>
<reference evidence="2" key="2">
    <citation type="submission" date="2020-09" db="EMBL/GenBank/DDBJ databases">
        <authorList>
            <person name="Sun Q."/>
            <person name="Zhou Y."/>
        </authorList>
    </citation>
    <scope>NUCLEOTIDE SEQUENCE</scope>
    <source>
        <strain evidence="2">CGMCC 1.12785</strain>
    </source>
</reference>
<dbReference type="Gene3D" id="3.40.50.300">
    <property type="entry name" value="P-loop containing nucleotide triphosphate hydrolases"/>
    <property type="match status" value="1"/>
</dbReference>
<comment type="caution">
    <text evidence="2">The sequence shown here is derived from an EMBL/GenBank/DDBJ whole genome shotgun (WGS) entry which is preliminary data.</text>
</comment>
<dbReference type="RefSeq" id="WP_188550910.1">
    <property type="nucleotide sequence ID" value="NZ_BMFY01000009.1"/>
</dbReference>
<dbReference type="GO" id="GO:0005829">
    <property type="term" value="C:cytosol"/>
    <property type="evidence" value="ECO:0007669"/>
    <property type="project" value="TreeGrafter"/>
</dbReference>
<dbReference type="Proteomes" id="UP000616114">
    <property type="component" value="Unassembled WGS sequence"/>
</dbReference>
<gene>
    <name evidence="2" type="ORF">GCM10011333_21660</name>
</gene>
<dbReference type="GO" id="GO:0016887">
    <property type="term" value="F:ATP hydrolysis activity"/>
    <property type="evidence" value="ECO:0007669"/>
    <property type="project" value="TreeGrafter"/>
</dbReference>
<sequence length="410" mass="42111">MPVPLLIAIDAEHERRVVELLAARPGEVLVGRRPADEVELLSAAAAGHGSIALITPYFPGMTRDVVMQLHAHGVRVLCLGAAAGARALGADAVVPVDAAADDLLAALHDLPPDPVLPPMPASRPRPQGPGRILAVSGTAGAPGRTSVAIGVAEELALSGHRTILIDADLAAPSVAPVLGLLDEASALAALCRLAGRERLTPGDVAGHLAFLDSGVGVVSGLARPERWPDIGPAAIGEVLAVAACEAAFVVVDTAHRRPGPAETVGPSREAVTDAVLEAADETLYVAGGEVLGMQRLILALAADESPRADRLVVTRVRASAAGRDPERSIVHALERYAGGTGALRLVPDDRQAYDAALLAGQTLAECRPRSPARLALASLAAEIGGQDGIPGQRPGRRARQGRGRRMQLSP</sequence>
<accession>A0A8J2TYU4</accession>
<dbReference type="PANTHER" id="PTHR43384:SF13">
    <property type="entry name" value="SLR0110 PROTEIN"/>
    <property type="match status" value="1"/>
</dbReference>
<dbReference type="AlphaFoldDB" id="A0A8J2TYU4"/>
<reference evidence="2" key="1">
    <citation type="journal article" date="2014" name="Int. J. Syst. Evol. Microbiol.">
        <title>Complete genome sequence of Corynebacterium casei LMG S-19264T (=DSM 44701T), isolated from a smear-ripened cheese.</title>
        <authorList>
            <consortium name="US DOE Joint Genome Institute (JGI-PGF)"/>
            <person name="Walter F."/>
            <person name="Albersmeier A."/>
            <person name="Kalinowski J."/>
            <person name="Ruckert C."/>
        </authorList>
    </citation>
    <scope>NUCLEOTIDE SEQUENCE</scope>
    <source>
        <strain evidence="2">CGMCC 1.12785</strain>
    </source>
</reference>
<keyword evidence="3" id="KW-1185">Reference proteome</keyword>
<dbReference type="PANTHER" id="PTHR43384">
    <property type="entry name" value="SEPTUM SITE-DETERMINING PROTEIN MIND HOMOLOG, CHLOROPLASTIC-RELATED"/>
    <property type="match status" value="1"/>
</dbReference>
<dbReference type="GO" id="GO:0051782">
    <property type="term" value="P:negative regulation of cell division"/>
    <property type="evidence" value="ECO:0007669"/>
    <property type="project" value="TreeGrafter"/>
</dbReference>
<feature type="compositionally biased region" description="Basic residues" evidence="1">
    <location>
        <begin position="394"/>
        <end position="410"/>
    </location>
</feature>
<proteinExistence type="predicted"/>
<dbReference type="EMBL" id="BMFY01000009">
    <property type="protein sequence ID" value="GGA18285.1"/>
    <property type="molecule type" value="Genomic_DNA"/>
</dbReference>
<dbReference type="InterPro" id="IPR027417">
    <property type="entry name" value="P-loop_NTPase"/>
</dbReference>